<feature type="domain" description="HAT C-terminal dimerisation" evidence="10">
    <location>
        <begin position="471"/>
        <end position="550"/>
    </location>
</feature>
<dbReference type="PANTHER" id="PTHR46481:SF10">
    <property type="entry name" value="ZINC FINGER BED DOMAIN-CONTAINING PROTEIN 39"/>
    <property type="match status" value="1"/>
</dbReference>
<dbReference type="PANTHER" id="PTHR46481">
    <property type="entry name" value="ZINC FINGER BED DOMAIN-CONTAINING PROTEIN 4"/>
    <property type="match status" value="1"/>
</dbReference>
<evidence type="ECO:0000256" key="1">
    <source>
        <dbReference type="ARBA" id="ARBA00004123"/>
    </source>
</evidence>
<evidence type="ECO:0000259" key="9">
    <source>
        <dbReference type="Pfam" id="PF02892"/>
    </source>
</evidence>
<evidence type="ECO:0000256" key="5">
    <source>
        <dbReference type="ARBA" id="ARBA00023015"/>
    </source>
</evidence>
<dbReference type="SUPFAM" id="SSF53098">
    <property type="entry name" value="Ribonuclease H-like"/>
    <property type="match status" value="1"/>
</dbReference>
<name>A0ABD2WHD6_9HYME</name>
<evidence type="ECO:0000256" key="7">
    <source>
        <dbReference type="ARBA" id="ARBA00023163"/>
    </source>
</evidence>
<dbReference type="SMART" id="SM00614">
    <property type="entry name" value="ZnF_BED"/>
    <property type="match status" value="1"/>
</dbReference>
<evidence type="ECO:0000256" key="6">
    <source>
        <dbReference type="ARBA" id="ARBA00023125"/>
    </source>
</evidence>
<dbReference type="AlphaFoldDB" id="A0ABD2WHD6"/>
<comment type="caution">
    <text evidence="11">The sequence shown here is derived from an EMBL/GenBank/DDBJ whole genome shotgun (WGS) entry which is preliminary data.</text>
</comment>
<dbReference type="InterPro" id="IPR008906">
    <property type="entry name" value="HATC_C_dom"/>
</dbReference>
<gene>
    <name evidence="11" type="ORF">TKK_013086</name>
</gene>
<dbReference type="InterPro" id="IPR003656">
    <property type="entry name" value="Znf_BED"/>
</dbReference>
<evidence type="ECO:0000256" key="2">
    <source>
        <dbReference type="ARBA" id="ARBA00022723"/>
    </source>
</evidence>
<evidence type="ECO:0008006" key="13">
    <source>
        <dbReference type="Google" id="ProtNLM"/>
    </source>
</evidence>
<dbReference type="GO" id="GO:0003677">
    <property type="term" value="F:DNA binding"/>
    <property type="evidence" value="ECO:0007669"/>
    <property type="project" value="UniProtKB-KW"/>
</dbReference>
<dbReference type="Proteomes" id="UP001627154">
    <property type="component" value="Unassembled WGS sequence"/>
</dbReference>
<evidence type="ECO:0000256" key="3">
    <source>
        <dbReference type="ARBA" id="ARBA00022771"/>
    </source>
</evidence>
<dbReference type="GO" id="GO:0005634">
    <property type="term" value="C:nucleus"/>
    <property type="evidence" value="ECO:0007669"/>
    <property type="project" value="UniProtKB-SubCell"/>
</dbReference>
<dbReference type="Pfam" id="PF02892">
    <property type="entry name" value="zf-BED"/>
    <property type="match status" value="1"/>
</dbReference>
<sequence>MCFIIGVQDEIADVEMVNVGIEEIETNDDADSLSEAPPEKVLRSSVWAYFRKTGTKQNPLAECLLCPNKKTIKIPQGSTTALRRHIGLHQKNSMSMDKSSQPVAIQPLPRDSRRLQKITWAVDWTSRATVGYLSLTLHYLSENFVLQNLSFGIQLISGAHTGGNIHEHLINILTEWGIDFHGRDRVIWVTDNGKNIKKAVSKEPEWSRLSCFAHTLQQCVNDCKSSIPTLSTLIEQCSSVVGHFAGSSKSSETFDDYQRRLTEKEPLCLIRHIRTRWDSCYDMFERLEHLRVPLEGVWSQYKNIPRLTSSDFDDIHSYIQLFKPIKEATKTMSGEKYCTVAKIIPIVTLLKETLENEQFCSTGTYGDDVLELHRSVCYRFKEYLDNDMLWLAMILNTKIKNKLFKEHQIQEQTRIREVMENYINTSFNTPGNNITHRRQDDNLMGFGKMIAEKVSEAELQINSEEHDFRMELQRYLETPCIGLRDSTFSWWKNNKFQFPKFSILAMDVVSIVATSASSERCFYHAGQRVSSNRARLSTENAETLTFLYENWEL</sequence>
<dbReference type="EMBL" id="JBJJXI010000106">
    <property type="protein sequence ID" value="KAL3392255.1"/>
    <property type="molecule type" value="Genomic_DNA"/>
</dbReference>
<dbReference type="InterPro" id="IPR012337">
    <property type="entry name" value="RNaseH-like_sf"/>
</dbReference>
<evidence type="ECO:0000259" key="10">
    <source>
        <dbReference type="Pfam" id="PF05699"/>
    </source>
</evidence>
<evidence type="ECO:0000256" key="8">
    <source>
        <dbReference type="ARBA" id="ARBA00023242"/>
    </source>
</evidence>
<keyword evidence="8" id="KW-0539">Nucleus</keyword>
<keyword evidence="4" id="KW-0862">Zinc</keyword>
<keyword evidence="6" id="KW-0238">DNA-binding</keyword>
<protein>
    <recommendedName>
        <fullName evidence="13">BED-type domain-containing protein</fullName>
    </recommendedName>
</protein>
<evidence type="ECO:0000256" key="4">
    <source>
        <dbReference type="ARBA" id="ARBA00022833"/>
    </source>
</evidence>
<comment type="subcellular location">
    <subcellularLocation>
        <location evidence="1">Nucleus</location>
    </subcellularLocation>
</comment>
<keyword evidence="12" id="KW-1185">Reference proteome</keyword>
<reference evidence="11 12" key="1">
    <citation type="journal article" date="2024" name="bioRxiv">
        <title>A reference genome for Trichogramma kaykai: A tiny desert-dwelling parasitoid wasp with competing sex-ratio distorters.</title>
        <authorList>
            <person name="Culotta J."/>
            <person name="Lindsey A.R."/>
        </authorList>
    </citation>
    <scope>NUCLEOTIDE SEQUENCE [LARGE SCALE GENOMIC DNA]</scope>
    <source>
        <strain evidence="11 12">KSX58</strain>
    </source>
</reference>
<proteinExistence type="predicted"/>
<dbReference type="GO" id="GO:0008270">
    <property type="term" value="F:zinc ion binding"/>
    <property type="evidence" value="ECO:0007669"/>
    <property type="project" value="UniProtKB-KW"/>
</dbReference>
<feature type="domain" description="BED-type" evidence="9">
    <location>
        <begin position="44"/>
        <end position="86"/>
    </location>
</feature>
<evidence type="ECO:0000313" key="11">
    <source>
        <dbReference type="EMBL" id="KAL3392255.1"/>
    </source>
</evidence>
<evidence type="ECO:0000313" key="12">
    <source>
        <dbReference type="Proteomes" id="UP001627154"/>
    </source>
</evidence>
<dbReference type="Pfam" id="PF05699">
    <property type="entry name" value="Dimer_Tnp_hAT"/>
    <property type="match status" value="1"/>
</dbReference>
<accession>A0ABD2WHD6</accession>
<keyword evidence="2" id="KW-0479">Metal-binding</keyword>
<keyword evidence="3" id="KW-0863">Zinc-finger</keyword>
<keyword evidence="7" id="KW-0804">Transcription</keyword>
<dbReference type="InterPro" id="IPR052035">
    <property type="entry name" value="ZnF_BED_domain_contain"/>
</dbReference>
<organism evidence="11 12">
    <name type="scientific">Trichogramma kaykai</name>
    <dbReference type="NCBI Taxonomy" id="54128"/>
    <lineage>
        <taxon>Eukaryota</taxon>
        <taxon>Metazoa</taxon>
        <taxon>Ecdysozoa</taxon>
        <taxon>Arthropoda</taxon>
        <taxon>Hexapoda</taxon>
        <taxon>Insecta</taxon>
        <taxon>Pterygota</taxon>
        <taxon>Neoptera</taxon>
        <taxon>Endopterygota</taxon>
        <taxon>Hymenoptera</taxon>
        <taxon>Apocrita</taxon>
        <taxon>Proctotrupomorpha</taxon>
        <taxon>Chalcidoidea</taxon>
        <taxon>Trichogrammatidae</taxon>
        <taxon>Trichogramma</taxon>
    </lineage>
</organism>
<keyword evidence="5" id="KW-0805">Transcription regulation</keyword>